<organism evidence="1 2">
    <name type="scientific">Heterodermia speciosa</name>
    <dbReference type="NCBI Taxonomy" id="116794"/>
    <lineage>
        <taxon>Eukaryota</taxon>
        <taxon>Fungi</taxon>
        <taxon>Dikarya</taxon>
        <taxon>Ascomycota</taxon>
        <taxon>Pezizomycotina</taxon>
        <taxon>Lecanoromycetes</taxon>
        <taxon>OSLEUM clade</taxon>
        <taxon>Lecanoromycetidae</taxon>
        <taxon>Caliciales</taxon>
        <taxon>Physciaceae</taxon>
        <taxon>Heterodermia</taxon>
    </lineage>
</organism>
<sequence length="131" mass="14314">MATPINEAGLAKKTTDVYDLVGALEKSDNGVAVLCGDGVVRSFSANLTVLAYQKLDAQQIQKVVDDYGRDDKLTKVYAGVNGHDVVDTEQLLHPSKDLLPKDFGKQTSCQSSRKSQTADALLRLHSFRPRH</sequence>
<dbReference type="AlphaFoldDB" id="A0A8H3IPN2"/>
<dbReference type="Proteomes" id="UP000664521">
    <property type="component" value="Unassembled WGS sequence"/>
</dbReference>
<accession>A0A8H3IPN2</accession>
<dbReference type="EMBL" id="CAJPDS010000028">
    <property type="protein sequence ID" value="CAF9921369.1"/>
    <property type="molecule type" value="Genomic_DNA"/>
</dbReference>
<name>A0A8H3IPN2_9LECA</name>
<gene>
    <name evidence="1" type="ORF">HETSPECPRED_004509</name>
</gene>
<protein>
    <submittedName>
        <fullName evidence="1">Uncharacterized protein</fullName>
    </submittedName>
</protein>
<evidence type="ECO:0000313" key="2">
    <source>
        <dbReference type="Proteomes" id="UP000664521"/>
    </source>
</evidence>
<comment type="caution">
    <text evidence="1">The sequence shown here is derived from an EMBL/GenBank/DDBJ whole genome shotgun (WGS) entry which is preliminary data.</text>
</comment>
<proteinExistence type="predicted"/>
<dbReference type="OrthoDB" id="3660917at2759"/>
<keyword evidence="2" id="KW-1185">Reference proteome</keyword>
<reference evidence="1" key="1">
    <citation type="submission" date="2021-03" db="EMBL/GenBank/DDBJ databases">
        <authorList>
            <person name="Tagirdzhanova G."/>
        </authorList>
    </citation>
    <scope>NUCLEOTIDE SEQUENCE</scope>
</reference>
<evidence type="ECO:0000313" key="1">
    <source>
        <dbReference type="EMBL" id="CAF9921369.1"/>
    </source>
</evidence>